<keyword evidence="2" id="KW-1185">Reference proteome</keyword>
<dbReference type="EMBL" id="CP109135">
    <property type="protein sequence ID" value="WSD21229.1"/>
    <property type="molecule type" value="Genomic_DNA"/>
</dbReference>
<accession>A0ABZ1HVE5</accession>
<evidence type="ECO:0000313" key="1">
    <source>
        <dbReference type="EMBL" id="WSD21229.1"/>
    </source>
</evidence>
<protein>
    <submittedName>
        <fullName evidence="1">Uncharacterized protein</fullName>
    </submittedName>
</protein>
<evidence type="ECO:0000313" key="2">
    <source>
        <dbReference type="Proteomes" id="UP001340816"/>
    </source>
</evidence>
<gene>
    <name evidence="1" type="ORF">OHB35_52815</name>
</gene>
<name>A0ABZ1HVE5_STRPH</name>
<dbReference type="Proteomes" id="UP001340816">
    <property type="component" value="Chromosome"/>
</dbReference>
<proteinExistence type="predicted"/>
<sequence length="260" mass="28846">MTTFIDPGAGSHRASIAEIRDWALVWDTYDPATRGTRAMPSLYPAARHENWWGSTLSLEQLLDLAQGHGIPVAWVPSPDILRQLAAANPDHDDKLAVLVVAEDEIRSLCRVRLEECGDLWLTAEVEAGRKAVAAWDDGHREAAATLAVAALEQILYTLTETKDRTNTALGKIGKEKPNSYLPARQYVFAPLATFYARYRPEQNDRLPDNLSRHAVLHHLPLDHLSPGHCIVAVMLLVSVLRQSQERAEDIRHDLMVSAAG</sequence>
<reference evidence="1 2" key="1">
    <citation type="submission" date="2022-10" db="EMBL/GenBank/DDBJ databases">
        <title>The complete genomes of actinobacterial strains from the NBC collection.</title>
        <authorList>
            <person name="Joergensen T.S."/>
            <person name="Alvarez Arevalo M."/>
            <person name="Sterndorff E.B."/>
            <person name="Faurdal D."/>
            <person name="Vuksanovic O."/>
            <person name="Mourched A.-S."/>
            <person name="Charusanti P."/>
            <person name="Shaw S."/>
            <person name="Blin K."/>
            <person name="Weber T."/>
        </authorList>
    </citation>
    <scope>NUCLEOTIDE SEQUENCE [LARGE SCALE GENOMIC DNA]</scope>
    <source>
        <strain evidence="1 2">NBC 01752</strain>
    </source>
</reference>
<organism evidence="1 2">
    <name type="scientific">Streptomyces phaeochromogenes</name>
    <dbReference type="NCBI Taxonomy" id="1923"/>
    <lineage>
        <taxon>Bacteria</taxon>
        <taxon>Bacillati</taxon>
        <taxon>Actinomycetota</taxon>
        <taxon>Actinomycetes</taxon>
        <taxon>Kitasatosporales</taxon>
        <taxon>Streptomycetaceae</taxon>
        <taxon>Streptomyces</taxon>
        <taxon>Streptomyces phaeochromogenes group</taxon>
    </lineage>
</organism>
<dbReference type="RefSeq" id="WP_326762767.1">
    <property type="nucleotide sequence ID" value="NZ_CP109135.1"/>
</dbReference>